<dbReference type="SUPFAM" id="SSF49723">
    <property type="entry name" value="Lipase/lipooxygenase domain (PLAT/LH2 domain)"/>
    <property type="match status" value="1"/>
</dbReference>
<dbReference type="SUPFAM" id="SSF48484">
    <property type="entry name" value="Lipoxigenase"/>
    <property type="match status" value="1"/>
</dbReference>
<dbReference type="SMR" id="M4ZHH7"/>
<keyword evidence="7 13" id="KW-0223">Dioxygenase</keyword>
<dbReference type="Gene3D" id="4.10.375.10">
    <property type="entry name" value="Lipoxygenase-1, Domain 2"/>
    <property type="match status" value="1"/>
</dbReference>
<evidence type="ECO:0000256" key="13">
    <source>
        <dbReference type="RuleBase" id="RU003974"/>
    </source>
</evidence>
<keyword evidence="9 13" id="KW-0408">Iron</keyword>
<comment type="similarity">
    <text evidence="2 13">Belongs to the lipoxygenase family.</text>
</comment>
<evidence type="ECO:0000256" key="10">
    <source>
        <dbReference type="ARBA" id="ARBA00023098"/>
    </source>
</evidence>
<evidence type="ECO:0000313" key="17">
    <source>
        <dbReference type="EMBL" id="BAM95906.1"/>
    </source>
</evidence>
<keyword evidence="4 13" id="KW-0479">Metal-binding</keyword>
<evidence type="ECO:0000259" key="15">
    <source>
        <dbReference type="PROSITE" id="PS50095"/>
    </source>
</evidence>
<comment type="cofactor">
    <cofactor evidence="1 13">
        <name>Fe cation</name>
        <dbReference type="ChEBI" id="CHEBI:24875"/>
    </cofactor>
</comment>
<dbReference type="GO" id="GO:0006633">
    <property type="term" value="P:fatty acid biosynthetic process"/>
    <property type="evidence" value="ECO:0007669"/>
    <property type="project" value="UniProtKB-KW"/>
</dbReference>
<comment type="caution">
    <text evidence="12">Lacks conserved residue(s) required for the propagation of feature annotation.</text>
</comment>
<dbReference type="InterPro" id="IPR001246">
    <property type="entry name" value="LipOase_plant"/>
</dbReference>
<dbReference type="Gene3D" id="3.10.450.60">
    <property type="match status" value="1"/>
</dbReference>
<dbReference type="GO" id="GO:0034440">
    <property type="term" value="P:lipid oxidation"/>
    <property type="evidence" value="ECO:0007669"/>
    <property type="project" value="InterPro"/>
</dbReference>
<dbReference type="PROSITE" id="PS51393">
    <property type="entry name" value="LIPOXYGENASE_3"/>
    <property type="match status" value="1"/>
</dbReference>
<evidence type="ECO:0000256" key="8">
    <source>
        <dbReference type="ARBA" id="ARBA00023002"/>
    </source>
</evidence>
<feature type="region of interest" description="Disordered" evidence="14">
    <location>
        <begin position="288"/>
        <end position="321"/>
    </location>
</feature>
<sequence length="938" mass="104427">MQAVSVQGAVSAIQAVSGSSAENNRVPAQNVGVKSSSYHGTAVLGPATSKKSKKSGRTTQVTANLFSDPLKTVINSPLNPLKKETSTGADIELKGKIILSRKTILDLVNLGASIIDDQFDLLFSQLVAIQLISVDAKPDGQPKFSKKSSIEKWITSGGPGIKDKIVANEETYSVTFHVPSDFGEIGAFVIRNNHPNEFFLHSLTLDSNNGATYQFPCNSWVYNDNMYDDDRVFFSNKTYLPGETPSGLKSFRTRELQTLRGNGKGTRKLPERVYDYAIYNDLGKPDLFQKRPPLGGSKELPYPRRCRTGRPPSLSDPKSESSLSLTGIFYIPPDEYFSSDKNSGFLAGALKGVGHSVVPVISGLFDTSPNTWDSIEEILSLYADGLPLGQNLSDTQDQEKKGQLVFLDTIFKAEGDDKSVLRFPEPQIIKQNENAWMDDEEYGRQTLAGLNPCVIQAVKEFPPKSSLDPKQWGPATALTEKDIEPYLENLSVQEAIKAKRLFVVDYRDIFLPYIERINKTTAKAYAPRTYFFWTDKGTMKPVAIELSLPPTETKAASNRVFTPPLRKEDKNYFWELAKVHAASVDFGYHELVSHWLRTHAVMEPFIIATHRHLSKLHPLHTLLLPLYKNTMMINSAARQVLINANGIIELTFSPGQYSLEMSSKVYGATWRFDQEAFPANLIARGMAEPADASHPGGVNLVVDDYPFAKDGLEFWDAIHDYIGKYLNIVYKGSDKSVQDDAELQAWWKEVVEVGHGDKKDEPWWPKADSIKSLTDICATIAWIAGPHHAAVNFGQYAYAGFMPNKPSCCKRLIPEMGSKDEEKMMEEPEKWLMNTIATQAATAIVMTTIELLSTHAVDEEYQGRRLNDNWTSHPDIRAAFKEFSAKMDALQRRLEERNADPSLLNRAAGPAKVPYTLLYPYSSTSGLTGRGVPYSISI</sequence>
<evidence type="ECO:0000256" key="6">
    <source>
        <dbReference type="ARBA" id="ARBA00022832"/>
    </source>
</evidence>
<evidence type="ECO:0000256" key="11">
    <source>
        <dbReference type="ARBA" id="ARBA00023160"/>
    </source>
</evidence>
<evidence type="ECO:0000256" key="14">
    <source>
        <dbReference type="SAM" id="MobiDB-lite"/>
    </source>
</evidence>
<keyword evidence="5" id="KW-0925">Oxylipin biosynthesis</keyword>
<dbReference type="Gene3D" id="2.60.60.20">
    <property type="entry name" value="PLAT/LH2 domain"/>
    <property type="match status" value="1"/>
</dbReference>
<dbReference type="InterPro" id="IPR027433">
    <property type="entry name" value="Lipoxygenase_dom_3"/>
</dbReference>
<gene>
    <name evidence="17" type="primary">RnLOX2</name>
</gene>
<keyword evidence="10" id="KW-0443">Lipid metabolism</keyword>
<protein>
    <submittedName>
        <fullName evidence="17">Lipoxygenase</fullName>
    </submittedName>
</protein>
<dbReference type="InterPro" id="IPR001024">
    <property type="entry name" value="PLAT/LH2_dom"/>
</dbReference>
<dbReference type="SMART" id="SM00308">
    <property type="entry name" value="LH2"/>
    <property type="match status" value="1"/>
</dbReference>
<feature type="domain" description="PLAT" evidence="15">
    <location>
        <begin position="108"/>
        <end position="235"/>
    </location>
</feature>
<proteinExistence type="evidence at transcript level"/>
<dbReference type="InterPro" id="IPR020833">
    <property type="entry name" value="LipOase_Fe_BS"/>
</dbReference>
<reference evidence="17" key="1">
    <citation type="submission" date="2012-09" db="EMBL/GenBank/DDBJ databases">
        <title>Molecular characterization of Lipoxygenases from floating liverwort.</title>
        <authorList>
            <person name="Jisaka M."/>
            <person name="Nishimura K."/>
            <person name="Nagaya T."/>
            <person name="Yokota K."/>
        </authorList>
    </citation>
    <scope>NUCLEOTIDE SEQUENCE</scope>
</reference>
<evidence type="ECO:0000256" key="7">
    <source>
        <dbReference type="ARBA" id="ARBA00022964"/>
    </source>
</evidence>
<feature type="domain" description="Lipoxygenase" evidence="16">
    <location>
        <begin position="238"/>
        <end position="938"/>
    </location>
</feature>
<organism evidence="17">
    <name type="scientific">Ricciocarpos natans</name>
    <name type="common">Liverwort</name>
    <dbReference type="NCBI Taxonomy" id="53035"/>
    <lineage>
        <taxon>Eukaryota</taxon>
        <taxon>Viridiplantae</taxon>
        <taxon>Streptophyta</taxon>
        <taxon>Embryophyta</taxon>
        <taxon>Marchantiophyta</taxon>
        <taxon>Marchantiopsida</taxon>
        <taxon>Marchantiidae</taxon>
        <taxon>Marchantiales</taxon>
        <taxon>Ricciaceae</taxon>
        <taxon>Ricciocarpos</taxon>
    </lineage>
</organism>
<accession>M4ZHH7</accession>
<evidence type="ECO:0000256" key="4">
    <source>
        <dbReference type="ARBA" id="ARBA00022723"/>
    </source>
</evidence>
<keyword evidence="8 13" id="KW-0560">Oxidoreductase</keyword>
<dbReference type="Pfam" id="PF01477">
    <property type="entry name" value="PLAT"/>
    <property type="match status" value="1"/>
</dbReference>
<keyword evidence="6" id="KW-0276">Fatty acid metabolism</keyword>
<dbReference type="Gene3D" id="1.20.245.10">
    <property type="entry name" value="Lipoxygenase-1, Domain 5"/>
    <property type="match status" value="1"/>
</dbReference>
<dbReference type="InterPro" id="IPR036392">
    <property type="entry name" value="PLAT/LH2_dom_sf"/>
</dbReference>
<evidence type="ECO:0000256" key="12">
    <source>
        <dbReference type="PROSITE-ProRule" id="PRU00152"/>
    </source>
</evidence>
<dbReference type="PRINTS" id="PR00468">
    <property type="entry name" value="PLTLPOXGNASE"/>
</dbReference>
<evidence type="ECO:0000256" key="9">
    <source>
        <dbReference type="ARBA" id="ARBA00023004"/>
    </source>
</evidence>
<keyword evidence="11" id="KW-0275">Fatty acid biosynthesis</keyword>
<evidence type="ECO:0000256" key="3">
    <source>
        <dbReference type="ARBA" id="ARBA00022516"/>
    </source>
</evidence>
<dbReference type="GO" id="GO:0031408">
    <property type="term" value="P:oxylipin biosynthetic process"/>
    <property type="evidence" value="ECO:0007669"/>
    <property type="project" value="UniProtKB-KW"/>
</dbReference>
<dbReference type="PANTHER" id="PTHR11771">
    <property type="entry name" value="LIPOXYGENASE"/>
    <property type="match status" value="1"/>
</dbReference>
<dbReference type="PROSITE" id="PS00711">
    <property type="entry name" value="LIPOXYGENASE_1"/>
    <property type="match status" value="1"/>
</dbReference>
<feature type="compositionally biased region" description="Low complexity" evidence="14">
    <location>
        <begin position="311"/>
        <end position="321"/>
    </location>
</feature>
<evidence type="ECO:0000256" key="2">
    <source>
        <dbReference type="ARBA" id="ARBA00009419"/>
    </source>
</evidence>
<evidence type="ECO:0000259" key="16">
    <source>
        <dbReference type="PROSITE" id="PS51393"/>
    </source>
</evidence>
<dbReference type="AlphaFoldDB" id="M4ZHH7"/>
<name>M4ZHH7_RICNA</name>
<dbReference type="GO" id="GO:0046872">
    <property type="term" value="F:metal ion binding"/>
    <property type="evidence" value="ECO:0007669"/>
    <property type="project" value="UniProtKB-KW"/>
</dbReference>
<dbReference type="PROSITE" id="PS50095">
    <property type="entry name" value="PLAT"/>
    <property type="match status" value="1"/>
</dbReference>
<dbReference type="EMBL" id="AB746847">
    <property type="protein sequence ID" value="BAM95906.1"/>
    <property type="molecule type" value="mRNA"/>
</dbReference>
<keyword evidence="3" id="KW-0444">Lipid biosynthesis</keyword>
<dbReference type="InterPro" id="IPR013819">
    <property type="entry name" value="LipOase_C"/>
</dbReference>
<dbReference type="Pfam" id="PF00305">
    <property type="entry name" value="Lipoxygenase"/>
    <property type="match status" value="1"/>
</dbReference>
<evidence type="ECO:0000256" key="5">
    <source>
        <dbReference type="ARBA" id="ARBA00022767"/>
    </source>
</evidence>
<dbReference type="PRINTS" id="PR00087">
    <property type="entry name" value="LIPOXYGENASE"/>
</dbReference>
<dbReference type="Gene3D" id="4.10.372.10">
    <property type="entry name" value="Lipoxygenase-1, Domain 3"/>
    <property type="match status" value="1"/>
</dbReference>
<dbReference type="InterPro" id="IPR036226">
    <property type="entry name" value="LipOase_C_sf"/>
</dbReference>
<dbReference type="InterPro" id="IPR000907">
    <property type="entry name" value="LipOase"/>
</dbReference>
<evidence type="ECO:0000256" key="1">
    <source>
        <dbReference type="ARBA" id="ARBA00001962"/>
    </source>
</evidence>
<dbReference type="GO" id="GO:0016702">
    <property type="term" value="F:oxidoreductase activity, acting on single donors with incorporation of molecular oxygen, incorporation of two atoms of oxygen"/>
    <property type="evidence" value="ECO:0007669"/>
    <property type="project" value="InterPro"/>
</dbReference>